<gene>
    <name evidence="2" type="ORF">AD948_00105</name>
</gene>
<dbReference type="AlphaFoldDB" id="A0A149U987"/>
<evidence type="ECO:0000256" key="1">
    <source>
        <dbReference type="SAM" id="MobiDB-lite"/>
    </source>
</evidence>
<accession>A0A149U987</accession>
<evidence type="ECO:0000313" key="2">
    <source>
        <dbReference type="EMBL" id="KXV61950.1"/>
    </source>
</evidence>
<protein>
    <submittedName>
        <fullName evidence="2">ATPase</fullName>
    </submittedName>
</protein>
<comment type="caution">
    <text evidence="2">The sequence shown here is derived from an EMBL/GenBank/DDBJ whole genome shotgun (WGS) entry which is preliminary data.</text>
</comment>
<evidence type="ECO:0000313" key="3">
    <source>
        <dbReference type="Proteomes" id="UP000075360"/>
    </source>
</evidence>
<dbReference type="Proteomes" id="UP000075360">
    <property type="component" value="Unassembled WGS sequence"/>
</dbReference>
<reference evidence="2 3" key="1">
    <citation type="submission" date="2015-06" db="EMBL/GenBank/DDBJ databases">
        <title>Improved classification and identification of acetic acid bacteria using matrix-assisted laser desorption/ionization time-of-flight mass spectrometry; Gluconobacter nephelii and Gluconobacter uchimurae are later heterotypic synonyms of Gluconobacter japonicus and Gluconobacter oxydans, respectively.</title>
        <authorList>
            <person name="Li L."/>
            <person name="Cleenwerck I."/>
            <person name="De Vuyst L."/>
            <person name="Vandamme P."/>
        </authorList>
    </citation>
    <scope>NUCLEOTIDE SEQUENCE [LARGE SCALE GENOMIC DNA]</scope>
    <source>
        <strain evidence="2 3">LMG 23690</strain>
    </source>
</reference>
<feature type="non-terminal residue" evidence="2">
    <location>
        <position position="93"/>
    </location>
</feature>
<proteinExistence type="predicted"/>
<sequence length="93" mass="10156">MNDMSMNKASVLSGQGPLAVYQQRIAAGELKSDPDQARVIKRLDQLWHELSTMQPPPPPPKGLLAGLARRIKPPPPPQRPRGLYIVGRGGRGK</sequence>
<dbReference type="EMBL" id="LHZU01000018">
    <property type="protein sequence ID" value="KXV61950.1"/>
    <property type="molecule type" value="Genomic_DNA"/>
</dbReference>
<feature type="region of interest" description="Disordered" evidence="1">
    <location>
        <begin position="50"/>
        <end position="93"/>
    </location>
</feature>
<name>A0A149U987_9PROT</name>
<organism evidence="2 3">
    <name type="scientific">Acetobacter senegalensis</name>
    <dbReference type="NCBI Taxonomy" id="446692"/>
    <lineage>
        <taxon>Bacteria</taxon>
        <taxon>Pseudomonadati</taxon>
        <taxon>Pseudomonadota</taxon>
        <taxon>Alphaproteobacteria</taxon>
        <taxon>Acetobacterales</taxon>
        <taxon>Acetobacteraceae</taxon>
        <taxon>Acetobacter</taxon>
    </lineage>
</organism>